<dbReference type="InterPro" id="IPR030489">
    <property type="entry name" value="TR_Rrf2-type_CS"/>
</dbReference>
<dbReference type="InterPro" id="IPR036388">
    <property type="entry name" value="WH-like_DNA-bd_sf"/>
</dbReference>
<dbReference type="InterPro" id="IPR000944">
    <property type="entry name" value="Tscrpt_reg_Rrf2"/>
</dbReference>
<dbReference type="Pfam" id="PF02082">
    <property type="entry name" value="Rrf2"/>
    <property type="match status" value="1"/>
</dbReference>
<accession>A0ABV4U9W3</accession>
<dbReference type="RefSeq" id="WP_425347327.1">
    <property type="nucleotide sequence ID" value="NZ_JBGUBD010000021.1"/>
</dbReference>
<evidence type="ECO:0000313" key="2">
    <source>
        <dbReference type="Proteomes" id="UP001575105"/>
    </source>
</evidence>
<dbReference type="PANTHER" id="PTHR33221:SF15">
    <property type="entry name" value="HTH-TYPE TRANSCRIPTIONAL REGULATOR YWGB-RELATED"/>
    <property type="match status" value="1"/>
</dbReference>
<name>A0ABV4U9W3_9BACT</name>
<dbReference type="Proteomes" id="UP001575105">
    <property type="component" value="Unassembled WGS sequence"/>
</dbReference>
<sequence length="147" mass="15210">MLSLTRKADYALIAAVYLARQRASDAGPVSAREIGEAFDLPVPVLMNVLKQLASAGLLRSTRGSGGGYELAAEPTAVSLLDVVGAVAEGDVDAGEPTEADAPVAGETVVGALRKRLDGFFQRMTLAELLRDSDSGAGETIVPLRGLD</sequence>
<organism evidence="1 2">
    <name type="scientific">Natronomicrosphaera hydrolytica</name>
    <dbReference type="NCBI Taxonomy" id="3242702"/>
    <lineage>
        <taxon>Bacteria</taxon>
        <taxon>Pseudomonadati</taxon>
        <taxon>Planctomycetota</taxon>
        <taxon>Phycisphaerae</taxon>
        <taxon>Phycisphaerales</taxon>
        <taxon>Phycisphaeraceae</taxon>
        <taxon>Natronomicrosphaera</taxon>
    </lineage>
</organism>
<dbReference type="InterPro" id="IPR036390">
    <property type="entry name" value="WH_DNA-bd_sf"/>
</dbReference>
<dbReference type="PROSITE" id="PS01332">
    <property type="entry name" value="HTH_RRF2_1"/>
    <property type="match status" value="1"/>
</dbReference>
<proteinExistence type="predicted"/>
<protein>
    <submittedName>
        <fullName evidence="1">Rrf2 family transcriptional regulator</fullName>
    </submittedName>
</protein>
<reference evidence="1 2" key="1">
    <citation type="submission" date="2024-08" db="EMBL/GenBank/DDBJ databases">
        <title>Whole-genome sequencing of halo(alkali)philic microorganisms from hypersaline lakes.</title>
        <authorList>
            <person name="Sorokin D.Y."/>
            <person name="Merkel A.Y."/>
            <person name="Messina E."/>
            <person name="Yakimov M."/>
        </authorList>
    </citation>
    <scope>NUCLEOTIDE SEQUENCE [LARGE SCALE GENOMIC DNA]</scope>
    <source>
        <strain evidence="1 2">AB-hyl4</strain>
    </source>
</reference>
<comment type="caution">
    <text evidence="1">The sequence shown here is derived from an EMBL/GenBank/DDBJ whole genome shotgun (WGS) entry which is preliminary data.</text>
</comment>
<gene>
    <name evidence="1" type="ORF">ACERK3_19225</name>
</gene>
<dbReference type="NCBIfam" id="TIGR00738">
    <property type="entry name" value="rrf2_super"/>
    <property type="match status" value="1"/>
</dbReference>
<dbReference type="PANTHER" id="PTHR33221">
    <property type="entry name" value="WINGED HELIX-TURN-HELIX TRANSCRIPTIONAL REGULATOR, RRF2 FAMILY"/>
    <property type="match status" value="1"/>
</dbReference>
<evidence type="ECO:0000313" key="1">
    <source>
        <dbReference type="EMBL" id="MFA9480406.1"/>
    </source>
</evidence>
<dbReference type="SUPFAM" id="SSF46785">
    <property type="entry name" value="Winged helix' DNA-binding domain"/>
    <property type="match status" value="1"/>
</dbReference>
<dbReference type="PROSITE" id="PS51197">
    <property type="entry name" value="HTH_RRF2_2"/>
    <property type="match status" value="1"/>
</dbReference>
<dbReference type="Gene3D" id="1.10.10.10">
    <property type="entry name" value="Winged helix-like DNA-binding domain superfamily/Winged helix DNA-binding domain"/>
    <property type="match status" value="1"/>
</dbReference>
<keyword evidence="2" id="KW-1185">Reference proteome</keyword>
<dbReference type="EMBL" id="JBGUBD010000021">
    <property type="protein sequence ID" value="MFA9480406.1"/>
    <property type="molecule type" value="Genomic_DNA"/>
</dbReference>